<dbReference type="InterPro" id="IPR021109">
    <property type="entry name" value="Peptidase_aspartic_dom_sf"/>
</dbReference>
<dbReference type="PANTHER" id="PTHR47967">
    <property type="entry name" value="OS07G0603500 PROTEIN-RELATED"/>
    <property type="match status" value="1"/>
</dbReference>
<name>B9T5B0_RICCO</name>
<dbReference type="KEGG" id="rcu:8280402"/>
<dbReference type="Pfam" id="PF14541">
    <property type="entry name" value="TAXi_C"/>
    <property type="match status" value="1"/>
</dbReference>
<evidence type="ECO:0000259" key="7">
    <source>
        <dbReference type="PROSITE" id="PS51767"/>
    </source>
</evidence>
<keyword evidence="3" id="KW-0064">Aspartyl protease</keyword>
<feature type="signal peptide" evidence="6">
    <location>
        <begin position="1"/>
        <end position="21"/>
    </location>
</feature>
<dbReference type="EMBL" id="EQ974518">
    <property type="protein sequence ID" value="EEF28949.1"/>
    <property type="molecule type" value="Genomic_DNA"/>
</dbReference>
<keyword evidence="2" id="KW-0645">Protease</keyword>
<feature type="chain" id="PRO_5002890017" evidence="6">
    <location>
        <begin position="22"/>
        <end position="448"/>
    </location>
</feature>
<evidence type="ECO:0000313" key="8">
    <source>
        <dbReference type="EMBL" id="EEF28949.1"/>
    </source>
</evidence>
<proteinExistence type="inferred from homology"/>
<reference evidence="9" key="1">
    <citation type="journal article" date="2010" name="Nat. Biotechnol.">
        <title>Draft genome sequence of the oilseed species Ricinus communis.</title>
        <authorList>
            <person name="Chan A.P."/>
            <person name="Crabtree J."/>
            <person name="Zhao Q."/>
            <person name="Lorenzi H."/>
            <person name="Orvis J."/>
            <person name="Puiu D."/>
            <person name="Melake-Berhan A."/>
            <person name="Jones K.M."/>
            <person name="Redman J."/>
            <person name="Chen G."/>
            <person name="Cahoon E.B."/>
            <person name="Gedil M."/>
            <person name="Stanke M."/>
            <person name="Haas B.J."/>
            <person name="Wortman J.R."/>
            <person name="Fraser-Liggett C.M."/>
            <person name="Ravel J."/>
            <person name="Rabinowicz P.D."/>
        </authorList>
    </citation>
    <scope>NUCLEOTIDE SEQUENCE [LARGE SCALE GENOMIC DNA]</scope>
    <source>
        <strain evidence="9">cv. Hale</strain>
    </source>
</reference>
<evidence type="ECO:0000256" key="4">
    <source>
        <dbReference type="ARBA" id="ARBA00022801"/>
    </source>
</evidence>
<protein>
    <submittedName>
        <fullName evidence="8">Aspartic proteinase nepenthesin-1, putative</fullName>
    </submittedName>
</protein>
<dbReference type="FunFam" id="2.40.70.10:FF:000095">
    <property type="entry name" value="Aspartyl protease family protein"/>
    <property type="match status" value="1"/>
</dbReference>
<dbReference type="SUPFAM" id="SSF50630">
    <property type="entry name" value="Acid proteases"/>
    <property type="match status" value="1"/>
</dbReference>
<keyword evidence="4" id="KW-0378">Hydrolase</keyword>
<organism evidence="8 9">
    <name type="scientific">Ricinus communis</name>
    <name type="common">Castor bean</name>
    <dbReference type="NCBI Taxonomy" id="3988"/>
    <lineage>
        <taxon>Eukaryota</taxon>
        <taxon>Viridiplantae</taxon>
        <taxon>Streptophyta</taxon>
        <taxon>Embryophyta</taxon>
        <taxon>Tracheophyta</taxon>
        <taxon>Spermatophyta</taxon>
        <taxon>Magnoliopsida</taxon>
        <taxon>eudicotyledons</taxon>
        <taxon>Gunneridae</taxon>
        <taxon>Pentapetalae</taxon>
        <taxon>rosids</taxon>
        <taxon>fabids</taxon>
        <taxon>Malpighiales</taxon>
        <taxon>Euphorbiaceae</taxon>
        <taxon>Acalyphoideae</taxon>
        <taxon>Acalypheae</taxon>
        <taxon>Ricinus</taxon>
    </lineage>
</organism>
<dbReference type="InterPro" id="IPR032799">
    <property type="entry name" value="TAXi_C"/>
</dbReference>
<dbReference type="MEROPS" id="A01.A39"/>
<dbReference type="eggNOG" id="KOG1339">
    <property type="taxonomic scope" value="Eukaryota"/>
</dbReference>
<keyword evidence="6" id="KW-0732">Signal</keyword>
<keyword evidence="9" id="KW-1185">Reference proteome</keyword>
<dbReference type="PROSITE" id="PS51767">
    <property type="entry name" value="PEPTIDASE_A1"/>
    <property type="match status" value="1"/>
</dbReference>
<evidence type="ECO:0000256" key="6">
    <source>
        <dbReference type="SAM" id="SignalP"/>
    </source>
</evidence>
<dbReference type="InterPro" id="IPR051708">
    <property type="entry name" value="Plant_Aspart_Prot_A1"/>
</dbReference>
<dbReference type="GO" id="GO:0005576">
    <property type="term" value="C:extracellular region"/>
    <property type="evidence" value="ECO:0000318"/>
    <property type="project" value="GO_Central"/>
</dbReference>
<feature type="domain" description="Peptidase A1" evidence="7">
    <location>
        <begin position="99"/>
        <end position="439"/>
    </location>
</feature>
<dbReference type="InterPro" id="IPR034161">
    <property type="entry name" value="Pepsin-like_plant"/>
</dbReference>
<dbReference type="Gene3D" id="2.40.70.10">
    <property type="entry name" value="Acid Proteases"/>
    <property type="match status" value="2"/>
</dbReference>
<evidence type="ECO:0000256" key="2">
    <source>
        <dbReference type="ARBA" id="ARBA00022670"/>
    </source>
</evidence>
<dbReference type="InParanoid" id="B9T5B0"/>
<dbReference type="GO" id="GO:0006508">
    <property type="term" value="P:proteolysis"/>
    <property type="evidence" value="ECO:0007669"/>
    <property type="project" value="UniProtKB-KW"/>
</dbReference>
<dbReference type="InterPro" id="IPR032861">
    <property type="entry name" value="TAXi_N"/>
</dbReference>
<accession>B9T5B0</accession>
<evidence type="ECO:0000256" key="1">
    <source>
        <dbReference type="ARBA" id="ARBA00007447"/>
    </source>
</evidence>
<dbReference type="InterPro" id="IPR033121">
    <property type="entry name" value="PEPTIDASE_A1"/>
</dbReference>
<dbReference type="Pfam" id="PF14543">
    <property type="entry name" value="TAXi_N"/>
    <property type="match status" value="1"/>
</dbReference>
<gene>
    <name evidence="8" type="ORF">RCOM_0048190</name>
</gene>
<dbReference type="Proteomes" id="UP000008311">
    <property type="component" value="Unassembled WGS sequence"/>
</dbReference>
<dbReference type="AlphaFoldDB" id="B9T5B0"/>
<comment type="similarity">
    <text evidence="1">Belongs to the peptidase A1 family.</text>
</comment>
<evidence type="ECO:0000313" key="9">
    <source>
        <dbReference type="Proteomes" id="UP000008311"/>
    </source>
</evidence>
<evidence type="ECO:0000256" key="5">
    <source>
        <dbReference type="ARBA" id="ARBA00023180"/>
    </source>
</evidence>
<dbReference type="CDD" id="cd05476">
    <property type="entry name" value="pepsin_A_like_plant"/>
    <property type="match status" value="1"/>
</dbReference>
<dbReference type="PANTHER" id="PTHR47967:SF14">
    <property type="entry name" value="EUKARYOTIC ASPARTYL PROTEASE FAMILY PROTEIN"/>
    <property type="match status" value="1"/>
</dbReference>
<evidence type="ECO:0000256" key="3">
    <source>
        <dbReference type="ARBA" id="ARBA00022750"/>
    </source>
</evidence>
<sequence length="448" mass="49333">MATFCTLVSLGLLIFTTLVTGNIVEAYNAQPKQLVTKLIHWGSILSPYFNPNASVAERAERIVKTSATRIAYLYAQIKGDIHMNDFELNLLPSTYEPLFLVNFSMGQPATPQLAIMDTGSNILWVRCAPCKRCTQQNGPLLDPSKSSTYASLPCTNTMCHYAPSAYCNRLNQCGYNLSYATGLSSAGVLATEQLIFHSSDEGVNAVPSVVFGCSHENGDYKDRRFTGVFGLGKGITSFVTRMGSKFSYCLGNIADPHYGYNQLVFGEKANFEGYSTPLKVVNGHYYVTLEGISVGEKRLDIDSTAFSMKGNEKSALIDSGTALTWLAESAFRALDNEVRQLLDGVLMPFWRGSFACYKGTVSQDLIGFPVVTFHFSGGADLDLDTESMFYQATPDILCIAVRQASAYGNDFKSFSVIGLMAQQYYNMAYDLNSNKLFFQRIDCQLLVD</sequence>
<dbReference type="FunFam" id="2.40.70.10:FF:000033">
    <property type="entry name" value="Aspartyl protease family protein"/>
    <property type="match status" value="1"/>
</dbReference>
<dbReference type="OrthoDB" id="2747330at2759"/>
<keyword evidence="5" id="KW-0325">Glycoprotein</keyword>
<dbReference type="GO" id="GO:0004190">
    <property type="term" value="F:aspartic-type endopeptidase activity"/>
    <property type="evidence" value="ECO:0000318"/>
    <property type="project" value="GO_Central"/>
</dbReference>